<organism evidence="2 3">
    <name type="scientific">Pseudaminobacter soli</name>
    <name type="common">ex Li et al. 2025</name>
    <dbReference type="NCBI Taxonomy" id="1295366"/>
    <lineage>
        <taxon>Bacteria</taxon>
        <taxon>Pseudomonadati</taxon>
        <taxon>Pseudomonadota</taxon>
        <taxon>Alphaproteobacteria</taxon>
        <taxon>Hyphomicrobiales</taxon>
        <taxon>Phyllobacteriaceae</taxon>
        <taxon>Pseudaminobacter</taxon>
    </lineage>
</organism>
<sequence>MGTEPNNKHAPRLCPSCGTPRENTGAPVWEDFCPNEECTHDRDEFRRFFANSRAAFARDQRIRDAAADMLAALKEAEGELYQVPPADKEQERVLQVVRAAISKAEGATNDL</sequence>
<accession>A0A2P7SEL1</accession>
<evidence type="ECO:0000313" key="2">
    <source>
        <dbReference type="EMBL" id="PSJ60805.1"/>
    </source>
</evidence>
<reference evidence="2 3" key="1">
    <citation type="submission" date="2018-03" db="EMBL/GenBank/DDBJ databases">
        <title>The draft genome of Mesorhizobium soli JCM 19897.</title>
        <authorList>
            <person name="Li L."/>
            <person name="Liu L."/>
            <person name="Liang L."/>
            <person name="Wang T."/>
            <person name="Zhang X."/>
        </authorList>
    </citation>
    <scope>NUCLEOTIDE SEQUENCE [LARGE SCALE GENOMIC DNA]</scope>
    <source>
        <strain evidence="2 3">JCM 19897</strain>
    </source>
</reference>
<protein>
    <submittedName>
        <fullName evidence="2">Uncharacterized protein</fullName>
    </submittedName>
</protein>
<comment type="caution">
    <text evidence="2">The sequence shown here is derived from an EMBL/GenBank/DDBJ whole genome shotgun (WGS) entry which is preliminary data.</text>
</comment>
<dbReference type="EMBL" id="PXYL01000005">
    <property type="protein sequence ID" value="PSJ60805.1"/>
    <property type="molecule type" value="Genomic_DNA"/>
</dbReference>
<feature type="region of interest" description="Disordered" evidence="1">
    <location>
        <begin position="1"/>
        <end position="20"/>
    </location>
</feature>
<keyword evidence="3" id="KW-1185">Reference proteome</keyword>
<name>A0A2P7SEL1_9HYPH</name>
<dbReference type="RefSeq" id="WP_106724270.1">
    <property type="nucleotide sequence ID" value="NZ_PXYL01000005.1"/>
</dbReference>
<dbReference type="AlphaFoldDB" id="A0A2P7SEL1"/>
<proteinExistence type="predicted"/>
<dbReference type="Proteomes" id="UP000240653">
    <property type="component" value="Unassembled WGS sequence"/>
</dbReference>
<evidence type="ECO:0000256" key="1">
    <source>
        <dbReference type="SAM" id="MobiDB-lite"/>
    </source>
</evidence>
<evidence type="ECO:0000313" key="3">
    <source>
        <dbReference type="Proteomes" id="UP000240653"/>
    </source>
</evidence>
<gene>
    <name evidence="2" type="ORF">C7I85_12245</name>
</gene>